<keyword evidence="2" id="KW-0012">Acyltransferase</keyword>
<comment type="caution">
    <text evidence="2">The sequence shown here is derived from an EMBL/GenBank/DDBJ whole genome shotgun (WGS) entry which is preliminary data.</text>
</comment>
<reference evidence="2 3" key="1">
    <citation type="submission" date="2024-06" db="EMBL/GenBank/DDBJ databases">
        <title>The Natural Products Discovery Center: Release of the First 8490 Sequenced Strains for Exploring Actinobacteria Biosynthetic Diversity.</title>
        <authorList>
            <person name="Kalkreuter E."/>
            <person name="Kautsar S.A."/>
            <person name="Yang D."/>
            <person name="Bader C.D."/>
            <person name="Teijaro C.N."/>
            <person name="Fluegel L."/>
            <person name="Davis C.M."/>
            <person name="Simpson J.R."/>
            <person name="Lauterbach L."/>
            <person name="Steele A.D."/>
            <person name="Gui C."/>
            <person name="Meng S."/>
            <person name="Li G."/>
            <person name="Viehrig K."/>
            <person name="Ye F."/>
            <person name="Su P."/>
            <person name="Kiefer A.F."/>
            <person name="Nichols A."/>
            <person name="Cepeda A.J."/>
            <person name="Yan W."/>
            <person name="Fan B."/>
            <person name="Jiang Y."/>
            <person name="Adhikari A."/>
            <person name="Zheng C.-J."/>
            <person name="Schuster L."/>
            <person name="Cowan T.M."/>
            <person name="Smanski M.J."/>
            <person name="Chevrette M.G."/>
            <person name="De Carvalho L.P.S."/>
            <person name="Shen B."/>
        </authorList>
    </citation>
    <scope>NUCLEOTIDE SEQUENCE [LARGE SCALE GENOMIC DNA]</scope>
    <source>
        <strain evidence="2 3">NPDC048117</strain>
    </source>
</reference>
<evidence type="ECO:0000259" key="1">
    <source>
        <dbReference type="Pfam" id="PF13480"/>
    </source>
</evidence>
<dbReference type="InterPro" id="IPR016181">
    <property type="entry name" value="Acyl_CoA_acyltransferase"/>
</dbReference>
<dbReference type="RefSeq" id="WP_280869223.1">
    <property type="nucleotide sequence ID" value="NZ_JBEZNA010000073.1"/>
</dbReference>
<dbReference type="GO" id="GO:0016746">
    <property type="term" value="F:acyltransferase activity"/>
    <property type="evidence" value="ECO:0007669"/>
    <property type="project" value="UniProtKB-KW"/>
</dbReference>
<dbReference type="Gene3D" id="3.40.630.30">
    <property type="match status" value="1"/>
</dbReference>
<feature type="domain" description="BioF2-like acetyltransferase" evidence="1">
    <location>
        <begin position="192"/>
        <end position="332"/>
    </location>
</feature>
<evidence type="ECO:0000313" key="3">
    <source>
        <dbReference type="Proteomes" id="UP001551584"/>
    </source>
</evidence>
<dbReference type="Proteomes" id="UP001551584">
    <property type="component" value="Unassembled WGS sequence"/>
</dbReference>
<sequence length="382" mass="41378">MTVLPDQAAAARLLRIEDVPADSWLPLLGERDLFLLPGWMEVGPGTYGGGLRDARAALAERDGTAVAGTAGWLFDGECTEDLCRPDVLMEIPAQRGAPLFPTLLAGGWYDSRVAHRPGDGAPADLAAVVDALEGWGASEGAASVCWPSVDEREKELIALLNERGYRRFPLSPRWALEGPWAGFDDYLKQITSKRRVSVRSERRRVRDAGITCRTVPLTRELARPLVELAEENVTRHGGRVDLDRYAEWVAALTGITDGRAEAHLAERDGRIVGCVVSSTYAGRVYALFPGFDYEQIAGLPVYFELAYYHLVEHAAAHGFHAVEYGPAADEAKHHRGCVAYRQALWIRGLTPQAERLLTEVSADAAERSPGGAAGPAPAGGST</sequence>
<keyword evidence="3" id="KW-1185">Reference proteome</keyword>
<dbReference type="EMBL" id="JBEZNA010000073">
    <property type="protein sequence ID" value="MEU9580377.1"/>
    <property type="molecule type" value="Genomic_DNA"/>
</dbReference>
<evidence type="ECO:0000313" key="2">
    <source>
        <dbReference type="EMBL" id="MEU9580377.1"/>
    </source>
</evidence>
<protein>
    <submittedName>
        <fullName evidence="2">GNAT family N-acetyltransferase</fullName>
        <ecNumber evidence="2">2.3.1.-</ecNumber>
    </submittedName>
</protein>
<dbReference type="InterPro" id="IPR038740">
    <property type="entry name" value="BioF2-like_GNAT_dom"/>
</dbReference>
<name>A0ABV3EVY6_9ACTN</name>
<gene>
    <name evidence="2" type="ORF">AB0D95_24475</name>
</gene>
<proteinExistence type="predicted"/>
<keyword evidence="2" id="KW-0808">Transferase</keyword>
<accession>A0ABV3EVY6</accession>
<organism evidence="2 3">
    <name type="scientific">Streptomyces chilikensis</name>
    <dbReference type="NCBI Taxonomy" id="1194079"/>
    <lineage>
        <taxon>Bacteria</taxon>
        <taxon>Bacillati</taxon>
        <taxon>Actinomycetota</taxon>
        <taxon>Actinomycetes</taxon>
        <taxon>Kitasatosporales</taxon>
        <taxon>Streptomycetaceae</taxon>
        <taxon>Streptomyces</taxon>
    </lineage>
</organism>
<dbReference type="EC" id="2.3.1.-" evidence="2"/>
<dbReference type="Pfam" id="PF13480">
    <property type="entry name" value="Acetyltransf_6"/>
    <property type="match status" value="1"/>
</dbReference>
<dbReference type="SUPFAM" id="SSF55729">
    <property type="entry name" value="Acyl-CoA N-acyltransferases (Nat)"/>
    <property type="match status" value="1"/>
</dbReference>